<evidence type="ECO:0000259" key="3">
    <source>
        <dbReference type="Pfam" id="PF01103"/>
    </source>
</evidence>
<name>A0A939GAR5_9BACT</name>
<sequence length="373" mass="40988">MLNTLLFTTLLAVPADSVLPKRFSLLPLPVVYYTPETRFGYGFAPTATFRFRGDTGQQVRPSQVTLGAVYTQNKQLLLYLPFQIFYKNNGYFANGELGYYKYNYFFFGLGEREVPNELYGVNFPRIRVNVFRRIGQPGGSRTVSAGQTPSARGLYVGLRYQYEHYVITSTVPDGLLASGTVPGGSGSVLSGVGTGVFYDSRNNVFYPSRGMVADFSLLSQGSAVGSQVRYDRWVADVATYHPLTRRLTLALNYVLSVTTGGQAPFNALSLLGGTKRGRGYYEGRYRDDNLALLQAELRLNVWGRLGVVGFGSVGALGSRADFLRLNQPKAAYGAGLRIRVNRDLVNLRLDYGRGLPYTGVGSSGVYLTIGEAF</sequence>
<dbReference type="GO" id="GO:0019867">
    <property type="term" value="C:outer membrane"/>
    <property type="evidence" value="ECO:0007669"/>
    <property type="project" value="InterPro"/>
</dbReference>
<dbReference type="RefSeq" id="WP_207338326.1">
    <property type="nucleotide sequence ID" value="NZ_JAFMYU010000030.1"/>
</dbReference>
<dbReference type="Proteomes" id="UP000664795">
    <property type="component" value="Unassembled WGS sequence"/>
</dbReference>
<organism evidence="4 5">
    <name type="scientific">Fibrella aquatilis</name>
    <dbReference type="NCBI Taxonomy" id="2817059"/>
    <lineage>
        <taxon>Bacteria</taxon>
        <taxon>Pseudomonadati</taxon>
        <taxon>Bacteroidota</taxon>
        <taxon>Cytophagia</taxon>
        <taxon>Cytophagales</taxon>
        <taxon>Spirosomataceae</taxon>
        <taxon>Fibrella</taxon>
    </lineage>
</organism>
<gene>
    <name evidence="4" type="ORF">J2I48_25365</name>
</gene>
<dbReference type="Pfam" id="PF01103">
    <property type="entry name" value="Omp85"/>
    <property type="match status" value="1"/>
</dbReference>
<evidence type="ECO:0000313" key="5">
    <source>
        <dbReference type="Proteomes" id="UP000664795"/>
    </source>
</evidence>
<comment type="subcellular location">
    <subcellularLocation>
        <location evidence="1">Membrane</location>
    </subcellularLocation>
</comment>
<evidence type="ECO:0000256" key="2">
    <source>
        <dbReference type="ARBA" id="ARBA00023136"/>
    </source>
</evidence>
<dbReference type="EMBL" id="JAFMYU010000030">
    <property type="protein sequence ID" value="MBO0934363.1"/>
    <property type="molecule type" value="Genomic_DNA"/>
</dbReference>
<reference evidence="4 5" key="1">
    <citation type="submission" date="2021-03" db="EMBL/GenBank/DDBJ databases">
        <title>Fibrella sp. HMF5036 genome sequencing and assembly.</title>
        <authorList>
            <person name="Kang H."/>
            <person name="Kim H."/>
            <person name="Bae S."/>
            <person name="Joh K."/>
        </authorList>
    </citation>
    <scope>NUCLEOTIDE SEQUENCE [LARGE SCALE GENOMIC DNA]</scope>
    <source>
        <strain evidence="4 5">HMF5036</strain>
    </source>
</reference>
<protein>
    <submittedName>
        <fullName evidence="4">BamA/TamA family outer membrane protein</fullName>
    </submittedName>
</protein>
<proteinExistence type="predicted"/>
<keyword evidence="5" id="KW-1185">Reference proteome</keyword>
<dbReference type="InterPro" id="IPR000184">
    <property type="entry name" value="Bac_surfAg_D15"/>
</dbReference>
<feature type="domain" description="Bacterial surface antigen (D15)" evidence="3">
    <location>
        <begin position="154"/>
        <end position="373"/>
    </location>
</feature>
<keyword evidence="2" id="KW-0472">Membrane</keyword>
<dbReference type="Gene3D" id="2.40.160.50">
    <property type="entry name" value="membrane protein fhac: a member of the omp85/tpsb transporter family"/>
    <property type="match status" value="1"/>
</dbReference>
<evidence type="ECO:0000256" key="1">
    <source>
        <dbReference type="ARBA" id="ARBA00004370"/>
    </source>
</evidence>
<dbReference type="AlphaFoldDB" id="A0A939GAR5"/>
<comment type="caution">
    <text evidence="4">The sequence shown here is derived from an EMBL/GenBank/DDBJ whole genome shotgun (WGS) entry which is preliminary data.</text>
</comment>
<evidence type="ECO:0000313" key="4">
    <source>
        <dbReference type="EMBL" id="MBO0934363.1"/>
    </source>
</evidence>
<accession>A0A939GAR5</accession>